<evidence type="ECO:0000256" key="2">
    <source>
        <dbReference type="ARBA" id="ARBA00022475"/>
    </source>
</evidence>
<feature type="transmembrane region" description="Helical" evidence="7">
    <location>
        <begin position="361"/>
        <end position="381"/>
    </location>
</feature>
<evidence type="ECO:0008006" key="10">
    <source>
        <dbReference type="Google" id="ProtNLM"/>
    </source>
</evidence>
<evidence type="ECO:0000256" key="1">
    <source>
        <dbReference type="ARBA" id="ARBA00004651"/>
    </source>
</evidence>
<feature type="compositionally biased region" description="Low complexity" evidence="6">
    <location>
        <begin position="425"/>
        <end position="457"/>
    </location>
</feature>
<comment type="subcellular location">
    <subcellularLocation>
        <location evidence="1">Cell membrane</location>
        <topology evidence="1">Multi-pass membrane protein</topology>
    </subcellularLocation>
</comment>
<keyword evidence="2" id="KW-1003">Cell membrane</keyword>
<dbReference type="Pfam" id="PF07690">
    <property type="entry name" value="MFS_1"/>
    <property type="match status" value="1"/>
</dbReference>
<feature type="transmembrane region" description="Helical" evidence="7">
    <location>
        <begin position="242"/>
        <end position="264"/>
    </location>
</feature>
<dbReference type="EMBL" id="BAABAT010000011">
    <property type="protein sequence ID" value="GAA4251500.1"/>
    <property type="molecule type" value="Genomic_DNA"/>
</dbReference>
<evidence type="ECO:0000313" key="8">
    <source>
        <dbReference type="EMBL" id="GAA4251500.1"/>
    </source>
</evidence>
<gene>
    <name evidence="8" type="ORF">GCM10022255_044380</name>
</gene>
<accession>A0ABP8DAS4</accession>
<keyword evidence="4 7" id="KW-1133">Transmembrane helix</keyword>
<dbReference type="PANTHER" id="PTHR23513:SF6">
    <property type="entry name" value="MAJOR FACILITATOR SUPERFAMILY ASSOCIATED DOMAIN-CONTAINING PROTEIN"/>
    <property type="match status" value="1"/>
</dbReference>
<feature type="transmembrane region" description="Helical" evidence="7">
    <location>
        <begin position="47"/>
        <end position="66"/>
    </location>
</feature>
<evidence type="ECO:0000256" key="7">
    <source>
        <dbReference type="SAM" id="Phobius"/>
    </source>
</evidence>
<dbReference type="Proteomes" id="UP001500620">
    <property type="component" value="Unassembled WGS sequence"/>
</dbReference>
<feature type="transmembrane region" description="Helical" evidence="7">
    <location>
        <begin position="299"/>
        <end position="321"/>
    </location>
</feature>
<dbReference type="InterPro" id="IPR036259">
    <property type="entry name" value="MFS_trans_sf"/>
</dbReference>
<feature type="region of interest" description="Disordered" evidence="6">
    <location>
        <begin position="423"/>
        <end position="457"/>
    </location>
</feature>
<evidence type="ECO:0000256" key="3">
    <source>
        <dbReference type="ARBA" id="ARBA00022692"/>
    </source>
</evidence>
<keyword evidence="3 7" id="KW-0812">Transmembrane</keyword>
<feature type="transmembrane region" description="Helical" evidence="7">
    <location>
        <begin position="98"/>
        <end position="115"/>
    </location>
</feature>
<feature type="transmembrane region" description="Helical" evidence="7">
    <location>
        <begin position="333"/>
        <end position="355"/>
    </location>
</feature>
<evidence type="ECO:0000313" key="9">
    <source>
        <dbReference type="Proteomes" id="UP001500620"/>
    </source>
</evidence>
<dbReference type="SUPFAM" id="SSF103473">
    <property type="entry name" value="MFS general substrate transporter"/>
    <property type="match status" value="1"/>
</dbReference>
<protein>
    <recommendedName>
        <fullName evidence="10">MFS transporter</fullName>
    </recommendedName>
</protein>
<evidence type="ECO:0000256" key="5">
    <source>
        <dbReference type="ARBA" id="ARBA00023136"/>
    </source>
</evidence>
<keyword evidence="9" id="KW-1185">Reference proteome</keyword>
<keyword evidence="5 7" id="KW-0472">Membrane</keyword>
<evidence type="ECO:0000256" key="6">
    <source>
        <dbReference type="SAM" id="MobiDB-lite"/>
    </source>
</evidence>
<organism evidence="8 9">
    <name type="scientific">Dactylosporangium darangshiense</name>
    <dbReference type="NCBI Taxonomy" id="579108"/>
    <lineage>
        <taxon>Bacteria</taxon>
        <taxon>Bacillati</taxon>
        <taxon>Actinomycetota</taxon>
        <taxon>Actinomycetes</taxon>
        <taxon>Micromonosporales</taxon>
        <taxon>Micromonosporaceae</taxon>
        <taxon>Dactylosporangium</taxon>
    </lineage>
</organism>
<feature type="transmembrane region" description="Helical" evidence="7">
    <location>
        <begin position="276"/>
        <end position="293"/>
    </location>
</feature>
<dbReference type="InterPro" id="IPR011701">
    <property type="entry name" value="MFS"/>
</dbReference>
<proteinExistence type="predicted"/>
<reference evidence="9" key="1">
    <citation type="journal article" date="2019" name="Int. J. Syst. Evol. Microbiol.">
        <title>The Global Catalogue of Microorganisms (GCM) 10K type strain sequencing project: providing services to taxonomists for standard genome sequencing and annotation.</title>
        <authorList>
            <consortium name="The Broad Institute Genomics Platform"/>
            <consortium name="The Broad Institute Genome Sequencing Center for Infectious Disease"/>
            <person name="Wu L."/>
            <person name="Ma J."/>
        </authorList>
    </citation>
    <scope>NUCLEOTIDE SEQUENCE [LARGE SCALE GENOMIC DNA]</scope>
    <source>
        <strain evidence="9">JCM 17441</strain>
    </source>
</reference>
<dbReference type="PANTHER" id="PTHR23513">
    <property type="entry name" value="INTEGRAL MEMBRANE EFFLUX PROTEIN-RELATED"/>
    <property type="match status" value="1"/>
</dbReference>
<feature type="transmembrane region" description="Helical" evidence="7">
    <location>
        <begin position="73"/>
        <end position="92"/>
    </location>
</feature>
<comment type="caution">
    <text evidence="8">The sequence shown here is derived from an EMBL/GenBank/DDBJ whole genome shotgun (WGS) entry which is preliminary data.</text>
</comment>
<evidence type="ECO:0000256" key="4">
    <source>
        <dbReference type="ARBA" id="ARBA00022989"/>
    </source>
</evidence>
<feature type="transmembrane region" description="Helical" evidence="7">
    <location>
        <begin position="212"/>
        <end position="236"/>
    </location>
</feature>
<sequence length="457" mass="46448">MRALLGVPAARTYLLGQSVSLLGDSTLWLATGIWVKTLTGSNTAAGLVFFCFTAPALLGPLAGALVDRFRRRPLLIAANAGAALAVLPLLAVDGPGRIWLVYLSMLLCGAAYTLLAPAQSALLVAIVPGELLADANGLLRTAQETLRLVGPLLGAGLFVLAGPHAAVALDAASFAAPIACLLQMRVDEARPVRVAGEGGGLRFIARTPRLRAVVLGAACALCVFGFSETTVFAVVGQGLHRSPAFVGVLAAVQGAGALLGGPTAAPLTRRLGEARLMAAGMLAGAAGALLQAAPSAAGVLPGAALFGVSLPWIAVGFTTRLQRATPDRLQGRVFATAATIVTVPQTVSIALGAALIPLAGYRVLLATIAVVLVLTAAYLAAQPDEAARATRARMPSSTTCRPRSKLSLLCGSPISRTLAAIRGYSSKSRSSESRSCGPDSSPPRSRSACSSSVNPDT</sequence>
<name>A0ABP8DAS4_9ACTN</name>
<dbReference type="Gene3D" id="1.20.1250.20">
    <property type="entry name" value="MFS general substrate transporter like domains"/>
    <property type="match status" value="1"/>
</dbReference>
<dbReference type="CDD" id="cd06173">
    <property type="entry name" value="MFS_MefA_like"/>
    <property type="match status" value="1"/>
</dbReference>